<dbReference type="AlphaFoldDB" id="A0A919K9U1"/>
<evidence type="ECO:0000313" key="1">
    <source>
        <dbReference type="EMBL" id="GIF01501.1"/>
    </source>
</evidence>
<reference evidence="1" key="1">
    <citation type="submission" date="2021-01" db="EMBL/GenBank/DDBJ databases">
        <title>Whole genome shotgun sequence of Actinoplanes rishiriensis NBRC 108556.</title>
        <authorList>
            <person name="Komaki H."/>
            <person name="Tamura T."/>
        </authorList>
    </citation>
    <scope>NUCLEOTIDE SEQUENCE</scope>
    <source>
        <strain evidence="1">NBRC 108556</strain>
    </source>
</reference>
<name>A0A919K9U1_9ACTN</name>
<dbReference type="EMBL" id="BOMV01000105">
    <property type="protein sequence ID" value="GIF01501.1"/>
    <property type="molecule type" value="Genomic_DNA"/>
</dbReference>
<sequence>MYAIAYRANTVYVGGSFTSTSVGGRTVARERLAAFDARTGALLDWAPRADGTVRALAVAEHAVYAAGDFGRVSGHARDSIVRLDAASGAVGTFRHGIDGSPRSLAVGNGRLYLSGAFTRVDRQVRSRLAAFSLNTGELDATWKPSADNTVYSLAYADGKVYLGGSFHRTNNTRSTLRLSAVDGSTGALDQSFRPSAPAVVYSVAADATGVYAAMGGQGGRAAAYQRSTGQSRWTRVFDGDVQAIAALDGTAYVGGHFDRACTTSATGAYGTCTDGSVSRVKLAAVAGDGSLAGWAPQANGVVGVRTVAVHRDHGSVAVGGDFTTIGGQPQRRYASFG</sequence>
<dbReference type="InterPro" id="IPR013431">
    <property type="entry name" value="Delta_60_rpt"/>
</dbReference>
<dbReference type="InterPro" id="IPR015943">
    <property type="entry name" value="WD40/YVTN_repeat-like_dom_sf"/>
</dbReference>
<comment type="caution">
    <text evidence="1">The sequence shown here is derived from an EMBL/GenBank/DDBJ whole genome shotgun (WGS) entry which is preliminary data.</text>
</comment>
<protein>
    <submittedName>
        <fullName evidence="1">Uncharacterized protein</fullName>
    </submittedName>
</protein>
<organism evidence="1 2">
    <name type="scientific">Paractinoplanes rishiriensis</name>
    <dbReference type="NCBI Taxonomy" id="1050105"/>
    <lineage>
        <taxon>Bacteria</taxon>
        <taxon>Bacillati</taxon>
        <taxon>Actinomycetota</taxon>
        <taxon>Actinomycetes</taxon>
        <taxon>Micromonosporales</taxon>
        <taxon>Micromonosporaceae</taxon>
        <taxon>Paractinoplanes</taxon>
    </lineage>
</organism>
<dbReference type="SUPFAM" id="SSF50998">
    <property type="entry name" value="Quinoprotein alcohol dehydrogenase-like"/>
    <property type="match status" value="1"/>
</dbReference>
<dbReference type="Pfam" id="PF17164">
    <property type="entry name" value="DUF5122"/>
    <property type="match status" value="1"/>
</dbReference>
<gene>
    <name evidence="1" type="ORF">Ari01nite_89650</name>
</gene>
<proteinExistence type="predicted"/>
<evidence type="ECO:0000313" key="2">
    <source>
        <dbReference type="Proteomes" id="UP000636960"/>
    </source>
</evidence>
<accession>A0A919K9U1</accession>
<dbReference type="Gene3D" id="2.130.10.10">
    <property type="entry name" value="YVTN repeat-like/Quinoprotein amine dehydrogenase"/>
    <property type="match status" value="1"/>
</dbReference>
<dbReference type="Proteomes" id="UP000636960">
    <property type="component" value="Unassembled WGS sequence"/>
</dbReference>
<keyword evidence="2" id="KW-1185">Reference proteome</keyword>
<dbReference type="InterPro" id="IPR011047">
    <property type="entry name" value="Quinoprotein_ADH-like_sf"/>
</dbReference>